<dbReference type="Gene3D" id="3.40.50.300">
    <property type="entry name" value="P-loop containing nucleotide triphosphate hydrolases"/>
    <property type="match status" value="1"/>
</dbReference>
<dbReference type="HOGENOM" id="CLU_890462_0_0_4"/>
<name>A0A0H2XV14_BURO1</name>
<reference evidence="1" key="1">
    <citation type="submission" date="2006-05" db="EMBL/GenBank/DDBJ databases">
        <title>Complete sequence of chromosome 2 of Burkholderia cenocepacia AU 1054.</title>
        <authorList>
            <consortium name="US DOE Joint Genome Institute"/>
            <person name="Copeland A."/>
            <person name="Lucas S."/>
            <person name="Lapidus A."/>
            <person name="Barry K."/>
            <person name="Detter J.C."/>
            <person name="Glavina del Rio T."/>
            <person name="Hammon N."/>
            <person name="Israni S."/>
            <person name="Dalin E."/>
            <person name="Tice H."/>
            <person name="Pitluck S."/>
            <person name="Chain P."/>
            <person name="Malfatti S."/>
            <person name="Shin M."/>
            <person name="Vergez L."/>
            <person name="Schmutz J."/>
            <person name="Larimer F."/>
            <person name="Land M."/>
            <person name="Hauser L."/>
            <person name="Kyrpides N."/>
            <person name="Lykidis A."/>
            <person name="LiPuma J.J."/>
            <person name="Konstantinidis K."/>
            <person name="Tiedje J.M."/>
            <person name="Richardson P."/>
        </authorList>
    </citation>
    <scope>NUCLEOTIDE SEQUENCE [LARGE SCALE GENOMIC DNA]</scope>
    <source>
        <strain evidence="1">AU 1054</strain>
    </source>
</reference>
<protein>
    <recommendedName>
        <fullName evidence="2">AAA+ ATPase domain-containing protein</fullName>
    </recommendedName>
</protein>
<evidence type="ECO:0008006" key="2">
    <source>
        <dbReference type="Google" id="ProtNLM"/>
    </source>
</evidence>
<accession>A0A0H2XV14</accession>
<proteinExistence type="predicted"/>
<organism evidence="1">
    <name type="scientific">Burkholderia orbicola (strain AU 1054)</name>
    <dbReference type="NCBI Taxonomy" id="331271"/>
    <lineage>
        <taxon>Bacteria</taxon>
        <taxon>Pseudomonadati</taxon>
        <taxon>Pseudomonadota</taxon>
        <taxon>Betaproteobacteria</taxon>
        <taxon>Burkholderiales</taxon>
        <taxon>Burkholderiaceae</taxon>
        <taxon>Burkholderia</taxon>
        <taxon>Burkholderia cepacia complex</taxon>
        <taxon>Burkholderia orbicola</taxon>
    </lineage>
</organism>
<evidence type="ECO:0000313" key="1">
    <source>
        <dbReference type="EMBL" id="ABF78047.1"/>
    </source>
</evidence>
<sequence length="312" mass="35499">MDVIERDRTLFEPPFVFNKEVKKSPHEVRMEALARSPLERAKYVETMLIRTAEFEQAQATIESLMQRSEALSCPGGLCIIGDGGTGKSFISEYFVRRYPIEETALRTFCPVLAMQFFATPTPRKLVADLLTALGYRFVRDDIPLKKLTPILLKALIECSVKIIMIDEAHHLIPSSGSRRNKERLGGELGDVAKNLYDKCKLPFVWSGRPSLGDLFDADKQFKSRWPGTIRLVEYKYDDTWKILLDVIDEALPMERKSGLEEATRAGSIHQITRGNFRILKSYLSECVRLACADGRQFITPDHFESARYALSL</sequence>
<dbReference type="EMBL" id="CP000379">
    <property type="protein sequence ID" value="ABF78047.1"/>
    <property type="molecule type" value="Genomic_DNA"/>
</dbReference>
<dbReference type="SUPFAM" id="SSF52540">
    <property type="entry name" value="P-loop containing nucleoside triphosphate hydrolases"/>
    <property type="match status" value="1"/>
</dbReference>
<dbReference type="Pfam" id="PF05621">
    <property type="entry name" value="TniB"/>
    <property type="match status" value="1"/>
</dbReference>
<dbReference type="InterPro" id="IPR027417">
    <property type="entry name" value="P-loop_NTPase"/>
</dbReference>
<dbReference type="AlphaFoldDB" id="A0A0H2XV14"/>
<gene>
    <name evidence="1" type="ordered locus">Bcen_3151</name>
</gene>
<dbReference type="InterPro" id="IPR008868">
    <property type="entry name" value="TniB"/>
</dbReference>